<dbReference type="RefSeq" id="WP_066546225.1">
    <property type="nucleotide sequence ID" value="NZ_MASJ01000023.1"/>
</dbReference>
<sequence length="487" mass="53036">MEQLTQQQLTKQFINGEWREGASKKTITSYNPYTGEELITIQAANEQDLDDAYAAAARAQKVWEQSPLVEKKQRFEQLVEVLLEKREHITNWLIDEAGSTKLKANAEFDSSVRMVKEAASFLTRITGEILPSYIPNKENRIYRNAKGVIGVIGPWNFPFLLAMRSIAPAIATGNGVVIKPASDTPVTSGLLFGEIFEAAGFPTGLVNVIVGRGSEIGDAFVKHPVPSLISFTGSTEVGRRIGELAGYHLKDVALELGGNNVMIVLKDANIARAARAAAFGSFMHQGQICMSLNRIIVEADVHDEFVDAFTAIVRSFKVGNPHEADTFIGPLINREQVERILADVQASVALGATVEVEGAVKDCVLPPIVLTNVTNDMPIAKEEAFGPVASIIKANDEAHALTIANDSPYGLTGSIFTENLHHGVELAKQIKTGMVHINDQSVNDEAHVPFGGEKDSGVGRFNGEWAIEKFTTVKWIGVQNGYREYPI</sequence>
<dbReference type="OrthoDB" id="9762913at2"/>
<dbReference type="PROSITE" id="PS00687">
    <property type="entry name" value="ALDEHYDE_DEHYDR_GLU"/>
    <property type="match status" value="1"/>
</dbReference>
<evidence type="ECO:0000256" key="1">
    <source>
        <dbReference type="ARBA" id="ARBA00009986"/>
    </source>
</evidence>
<evidence type="ECO:0000313" key="11">
    <source>
        <dbReference type="EMBL" id="OCS84787.1"/>
    </source>
</evidence>
<dbReference type="FunFam" id="3.40.605.10:FF:000007">
    <property type="entry name" value="NAD/NADP-dependent betaine aldehyde dehydrogenase"/>
    <property type="match status" value="1"/>
</dbReference>
<protein>
    <recommendedName>
        <fullName evidence="7">3-sulfolactaldehyde dehydrogenase</fullName>
        <ecNumber evidence="6">1.2.1.97</ecNumber>
    </recommendedName>
</protein>
<dbReference type="InterPro" id="IPR016162">
    <property type="entry name" value="Ald_DH_N"/>
</dbReference>
<dbReference type="PANTHER" id="PTHR42986:SF1">
    <property type="entry name" value="BENZALDEHYDE DEHYDROGENASE YFMT"/>
    <property type="match status" value="1"/>
</dbReference>
<evidence type="ECO:0000256" key="8">
    <source>
        <dbReference type="PROSITE-ProRule" id="PRU10007"/>
    </source>
</evidence>
<comment type="function">
    <text evidence="5">Part of the sulfo-TAL (or sulfo-SFT) pathway, a D-sulfoquinovose degradation pathway that produces sulfolactate (SL). Catalyzes the oxidation of 3-sulfolactaldehyde (SLA) to sulfolactate (SL).</text>
</comment>
<accession>A0A1C0YC83</accession>
<feature type="active site" evidence="8">
    <location>
        <position position="255"/>
    </location>
</feature>
<dbReference type="FunFam" id="3.40.309.10:FF:000009">
    <property type="entry name" value="Aldehyde dehydrogenase A"/>
    <property type="match status" value="1"/>
</dbReference>
<name>A0A1C0YC83_9BACL</name>
<dbReference type="Pfam" id="PF00171">
    <property type="entry name" value="Aldedh"/>
    <property type="match status" value="1"/>
</dbReference>
<comment type="caution">
    <text evidence="11">The sequence shown here is derived from an EMBL/GenBank/DDBJ whole genome shotgun (WGS) entry which is preliminary data.</text>
</comment>
<evidence type="ECO:0000313" key="12">
    <source>
        <dbReference type="Proteomes" id="UP000093199"/>
    </source>
</evidence>
<comment type="catalytic activity">
    <reaction evidence="4">
        <text>(2S)-3-sulfolactaldehyde + NAD(+) + H2O = (2S)-3-sulfolactate + NADH + 2 H(+)</text>
        <dbReference type="Rhea" id="RHEA:47932"/>
        <dbReference type="ChEBI" id="CHEBI:15377"/>
        <dbReference type="ChEBI" id="CHEBI:15378"/>
        <dbReference type="ChEBI" id="CHEBI:57540"/>
        <dbReference type="ChEBI" id="CHEBI:57945"/>
        <dbReference type="ChEBI" id="CHEBI:61289"/>
        <dbReference type="ChEBI" id="CHEBI:90109"/>
        <dbReference type="EC" id="1.2.1.97"/>
    </reaction>
    <physiologicalReaction direction="left-to-right" evidence="4">
        <dbReference type="Rhea" id="RHEA:47933"/>
    </physiologicalReaction>
</comment>
<dbReference type="EC" id="1.2.1.97" evidence="6"/>
<reference evidence="11 12" key="1">
    <citation type="submission" date="2016-07" db="EMBL/GenBank/DDBJ databases">
        <title>Caryophanon tenue genome sequencing.</title>
        <authorList>
            <person name="Verma A."/>
            <person name="Pal Y."/>
            <person name="Krishnamurthi S."/>
        </authorList>
    </citation>
    <scope>NUCLEOTIDE SEQUENCE [LARGE SCALE GENOMIC DNA]</scope>
    <source>
        <strain evidence="11 12">DSM 14152</strain>
    </source>
</reference>
<dbReference type="STRING" id="33978.A6M13_04195"/>
<dbReference type="InterPro" id="IPR016161">
    <property type="entry name" value="Ald_DH/histidinol_DH"/>
</dbReference>
<dbReference type="InterPro" id="IPR016163">
    <property type="entry name" value="Ald_DH_C"/>
</dbReference>
<evidence type="ECO:0000256" key="5">
    <source>
        <dbReference type="ARBA" id="ARBA00054572"/>
    </source>
</evidence>
<dbReference type="Proteomes" id="UP000093199">
    <property type="component" value="Unassembled WGS sequence"/>
</dbReference>
<dbReference type="GO" id="GO:0016620">
    <property type="term" value="F:oxidoreductase activity, acting on the aldehyde or oxo group of donors, NAD or NADP as acceptor"/>
    <property type="evidence" value="ECO:0007669"/>
    <property type="project" value="InterPro"/>
</dbReference>
<comment type="similarity">
    <text evidence="1 9">Belongs to the aldehyde dehydrogenase family.</text>
</comment>
<dbReference type="EMBL" id="MASJ01000023">
    <property type="protein sequence ID" value="OCS84787.1"/>
    <property type="molecule type" value="Genomic_DNA"/>
</dbReference>
<dbReference type="InterPro" id="IPR015590">
    <property type="entry name" value="Aldehyde_DH_dom"/>
</dbReference>
<keyword evidence="3" id="KW-0520">NAD</keyword>
<dbReference type="Gene3D" id="3.40.309.10">
    <property type="entry name" value="Aldehyde Dehydrogenase, Chain A, domain 2"/>
    <property type="match status" value="1"/>
</dbReference>
<evidence type="ECO:0000256" key="6">
    <source>
        <dbReference type="ARBA" id="ARBA00066984"/>
    </source>
</evidence>
<gene>
    <name evidence="11" type="ORF">A6M13_04195</name>
</gene>
<proteinExistence type="inferred from homology"/>
<dbReference type="AlphaFoldDB" id="A0A1C0YC83"/>
<dbReference type="InterPro" id="IPR029510">
    <property type="entry name" value="Ald_DH_CS_GLU"/>
</dbReference>
<dbReference type="PANTHER" id="PTHR42986">
    <property type="entry name" value="BENZALDEHYDE DEHYDROGENASE YFMT"/>
    <property type="match status" value="1"/>
</dbReference>
<evidence type="ECO:0000256" key="7">
    <source>
        <dbReference type="ARBA" id="ARBA00067277"/>
    </source>
</evidence>
<evidence type="ECO:0000256" key="9">
    <source>
        <dbReference type="RuleBase" id="RU003345"/>
    </source>
</evidence>
<evidence type="ECO:0000256" key="4">
    <source>
        <dbReference type="ARBA" id="ARBA00050326"/>
    </source>
</evidence>
<organism evidence="11 12">
    <name type="scientific">Caryophanon tenue</name>
    <dbReference type="NCBI Taxonomy" id="33978"/>
    <lineage>
        <taxon>Bacteria</taxon>
        <taxon>Bacillati</taxon>
        <taxon>Bacillota</taxon>
        <taxon>Bacilli</taxon>
        <taxon>Bacillales</taxon>
        <taxon>Caryophanaceae</taxon>
        <taxon>Caryophanon</taxon>
    </lineage>
</organism>
<evidence type="ECO:0000256" key="2">
    <source>
        <dbReference type="ARBA" id="ARBA00023002"/>
    </source>
</evidence>
<keyword evidence="2 9" id="KW-0560">Oxidoreductase</keyword>
<evidence type="ECO:0000256" key="3">
    <source>
        <dbReference type="ARBA" id="ARBA00023027"/>
    </source>
</evidence>
<evidence type="ECO:0000259" key="10">
    <source>
        <dbReference type="Pfam" id="PF00171"/>
    </source>
</evidence>
<keyword evidence="12" id="KW-1185">Reference proteome</keyword>
<dbReference type="Gene3D" id="3.40.605.10">
    <property type="entry name" value="Aldehyde Dehydrogenase, Chain A, domain 1"/>
    <property type="match status" value="1"/>
</dbReference>
<dbReference type="SUPFAM" id="SSF53720">
    <property type="entry name" value="ALDH-like"/>
    <property type="match status" value="1"/>
</dbReference>
<feature type="domain" description="Aldehyde dehydrogenase" evidence="10">
    <location>
        <begin position="18"/>
        <end position="476"/>
    </location>
</feature>